<name>A0A508TX96_9BRAD</name>
<evidence type="ECO:0000313" key="1">
    <source>
        <dbReference type="EMBL" id="VIO79047.1"/>
    </source>
</evidence>
<proteinExistence type="predicted"/>
<sequence length="228" mass="25836">MFGQKATFGKRQHSFAELKEMMRPTPDADGVTRVFSKELWDDPKVGPMLRELGFNPDDPRNISKTAEDYIAMFAAAKKRLEERAAAFNRDMTNRYGYCNAVPFLVIDHTIWDGEHGAFLYASLNLIGFDDWNVLMLAGDERTKELCGIAGHPGTVPAVSKAVHEFVVAWKERYECALEAYGVTATGGQGRGISREQYEMEKDELRQEIIDKVGWMKPRIINELLRIQG</sequence>
<dbReference type="AlphaFoldDB" id="A0A508TX96"/>
<accession>A0A508TX96</accession>
<protein>
    <submittedName>
        <fullName evidence="1">Uncharacterized protein</fullName>
    </submittedName>
</protein>
<keyword evidence="2" id="KW-1185">Reference proteome</keyword>
<organism evidence="1 2">
    <name type="scientific">Bradyrhizobium ivorense</name>
    <dbReference type="NCBI Taxonomy" id="2511166"/>
    <lineage>
        <taxon>Bacteria</taxon>
        <taxon>Pseudomonadati</taxon>
        <taxon>Pseudomonadota</taxon>
        <taxon>Alphaproteobacteria</taxon>
        <taxon>Hyphomicrobiales</taxon>
        <taxon>Nitrobacteraceae</taxon>
        <taxon>Bradyrhizobium</taxon>
    </lineage>
</organism>
<reference evidence="1" key="1">
    <citation type="submission" date="2019-02" db="EMBL/GenBank/DDBJ databases">
        <authorList>
            <person name="Pothier F.J."/>
        </authorList>
    </citation>
    <scope>NUCLEOTIDE SEQUENCE</scope>
    <source>
        <strain evidence="1">CI-1B</strain>
    </source>
</reference>
<dbReference type="Proteomes" id="UP000328092">
    <property type="component" value="Unassembled WGS sequence"/>
</dbReference>
<dbReference type="OrthoDB" id="7432427at2"/>
<dbReference type="EMBL" id="CAADFC020000032">
    <property type="protein sequence ID" value="VIO79047.1"/>
    <property type="molecule type" value="Genomic_DNA"/>
</dbReference>
<dbReference type="RefSeq" id="WP_139483993.1">
    <property type="nucleotide sequence ID" value="NZ_CAADFB020000028.1"/>
</dbReference>
<gene>
    <name evidence="1" type="ORF">CI1B_76760</name>
</gene>
<comment type="caution">
    <text evidence="1">The sequence shown here is derived from an EMBL/GenBank/DDBJ whole genome shotgun (WGS) entry which is preliminary data.</text>
</comment>
<evidence type="ECO:0000313" key="2">
    <source>
        <dbReference type="Proteomes" id="UP000328092"/>
    </source>
</evidence>